<name>A0ABX7FLW4_BRECH</name>
<keyword evidence="3" id="KW-1185">Reference proteome</keyword>
<evidence type="ECO:0000313" key="2">
    <source>
        <dbReference type="EMBL" id="QRG66728.1"/>
    </source>
</evidence>
<dbReference type="Proteomes" id="UP000596248">
    <property type="component" value="Chromosome"/>
</dbReference>
<feature type="transmembrane region" description="Helical" evidence="1">
    <location>
        <begin position="68"/>
        <end position="87"/>
    </location>
</feature>
<dbReference type="InterPro" id="IPR021214">
    <property type="entry name" value="DUF2568"/>
</dbReference>
<keyword evidence="1" id="KW-0472">Membrane</keyword>
<dbReference type="EMBL" id="CP069127">
    <property type="protein sequence ID" value="QRG66728.1"/>
    <property type="molecule type" value="Genomic_DNA"/>
</dbReference>
<feature type="transmembrane region" description="Helical" evidence="1">
    <location>
        <begin position="36"/>
        <end position="56"/>
    </location>
</feature>
<protein>
    <submittedName>
        <fullName evidence="2">YrdB family protein</fullName>
    </submittedName>
</protein>
<sequence length="114" mass="12196">MTSMIHGFFLLLVFLSEVAAIIAYGYWGFHVPSSALVKWVLGVGIPAAVIVVWGLFLSPNASVEIPQALCIGMKVIIFGLAAAALYSAGRPKLALWFGLCVLLSHGMDYVLGEK</sequence>
<keyword evidence="1" id="KW-1133">Transmembrane helix</keyword>
<dbReference type="Pfam" id="PF10823">
    <property type="entry name" value="DUF2568"/>
    <property type="match status" value="1"/>
</dbReference>
<evidence type="ECO:0000256" key="1">
    <source>
        <dbReference type="SAM" id="Phobius"/>
    </source>
</evidence>
<keyword evidence="1" id="KW-0812">Transmembrane</keyword>
<proteinExistence type="predicted"/>
<accession>A0ABX7FLW4</accession>
<organism evidence="2 3">
    <name type="scientific">Brevibacillus choshinensis</name>
    <dbReference type="NCBI Taxonomy" id="54911"/>
    <lineage>
        <taxon>Bacteria</taxon>
        <taxon>Bacillati</taxon>
        <taxon>Bacillota</taxon>
        <taxon>Bacilli</taxon>
        <taxon>Bacillales</taxon>
        <taxon>Paenibacillaceae</taxon>
        <taxon>Brevibacillus</taxon>
    </lineage>
</organism>
<gene>
    <name evidence="2" type="ORF">JNE38_25005</name>
</gene>
<reference evidence="2 3" key="1">
    <citation type="submission" date="2021-01" db="EMBL/GenBank/DDBJ databases">
        <title>Identification of strong promoters based on the transcriptome of Brevibacillus choshinensis.</title>
        <authorList>
            <person name="Yao D."/>
            <person name="Zhang K."/>
            <person name="Wu J."/>
        </authorList>
    </citation>
    <scope>NUCLEOTIDE SEQUENCE [LARGE SCALE GENOMIC DNA]</scope>
    <source>
        <strain evidence="2 3">HPD31-SP3</strain>
    </source>
</reference>
<evidence type="ECO:0000313" key="3">
    <source>
        <dbReference type="Proteomes" id="UP000596248"/>
    </source>
</evidence>